<dbReference type="AlphaFoldDB" id="A0A9X1VAX5"/>
<dbReference type="RefSeq" id="WP_241716987.1">
    <property type="nucleotide sequence ID" value="NZ_JALBUF010000037.1"/>
</dbReference>
<keyword evidence="3" id="KW-1185">Reference proteome</keyword>
<reference evidence="2" key="1">
    <citation type="submission" date="2022-03" db="EMBL/GenBank/DDBJ databases">
        <title>Draft Genome Sequence of Firmicute Strain S0AB, a Heterotrophic Iron/Sulfur-Oxidizing Extreme Acidophile.</title>
        <authorList>
            <person name="Vergara E."/>
            <person name="Pakostova E."/>
            <person name="Johnson D.B."/>
            <person name="Holmes D.S."/>
        </authorList>
    </citation>
    <scope>NUCLEOTIDE SEQUENCE</scope>
    <source>
        <strain evidence="2">S0AB</strain>
    </source>
</reference>
<protein>
    <recommendedName>
        <fullName evidence="1">Helix-turn-helix domain-containing protein</fullName>
    </recommendedName>
</protein>
<feature type="domain" description="Helix-turn-helix" evidence="1">
    <location>
        <begin position="6"/>
        <end position="56"/>
    </location>
</feature>
<dbReference type="InterPro" id="IPR009061">
    <property type="entry name" value="DNA-bd_dom_put_sf"/>
</dbReference>
<gene>
    <name evidence="2" type="ORF">MM817_03218</name>
</gene>
<dbReference type="Gene3D" id="1.10.1660.10">
    <property type="match status" value="1"/>
</dbReference>
<dbReference type="Proteomes" id="UP001139263">
    <property type="component" value="Unassembled WGS sequence"/>
</dbReference>
<dbReference type="InterPro" id="IPR010093">
    <property type="entry name" value="SinI_DNA-bd"/>
</dbReference>
<comment type="caution">
    <text evidence="2">The sequence shown here is derived from an EMBL/GenBank/DDBJ whole genome shotgun (WGS) entry which is preliminary data.</text>
</comment>
<evidence type="ECO:0000313" key="3">
    <source>
        <dbReference type="Proteomes" id="UP001139263"/>
    </source>
</evidence>
<organism evidence="2 3">
    <name type="scientific">Sulfoacidibacillus ferrooxidans</name>
    <dbReference type="NCBI Taxonomy" id="2005001"/>
    <lineage>
        <taxon>Bacteria</taxon>
        <taxon>Bacillati</taxon>
        <taxon>Bacillota</taxon>
        <taxon>Bacilli</taxon>
        <taxon>Bacillales</taxon>
        <taxon>Alicyclobacillaceae</taxon>
        <taxon>Sulfoacidibacillus</taxon>
    </lineage>
</organism>
<dbReference type="Pfam" id="PF12728">
    <property type="entry name" value="HTH_17"/>
    <property type="match status" value="1"/>
</dbReference>
<dbReference type="InterPro" id="IPR041657">
    <property type="entry name" value="HTH_17"/>
</dbReference>
<name>A0A9X1VAX5_9BACL</name>
<dbReference type="GO" id="GO:0003677">
    <property type="term" value="F:DNA binding"/>
    <property type="evidence" value="ECO:0007669"/>
    <property type="project" value="InterPro"/>
</dbReference>
<dbReference type="SUPFAM" id="SSF46955">
    <property type="entry name" value="Putative DNA-binding domain"/>
    <property type="match status" value="1"/>
</dbReference>
<evidence type="ECO:0000313" key="2">
    <source>
        <dbReference type="EMBL" id="MCI0184921.1"/>
    </source>
</evidence>
<proteinExistence type="predicted"/>
<evidence type="ECO:0000259" key="1">
    <source>
        <dbReference type="Pfam" id="PF12728"/>
    </source>
</evidence>
<dbReference type="NCBIfam" id="TIGR01764">
    <property type="entry name" value="excise"/>
    <property type="match status" value="1"/>
</dbReference>
<accession>A0A9X1VAX5</accession>
<dbReference type="EMBL" id="JALBUF010000037">
    <property type="protein sequence ID" value="MCI0184921.1"/>
    <property type="molecule type" value="Genomic_DNA"/>
</dbReference>
<sequence length="157" mass="18255">MSSVGIREAAEMLNVSIPTIRNWINSGRLQAKKSLGNHGPEYRIDVDEIRRIKEEQPNKTIVIHQEQADPTLAVPSSWLLGQLAGSIKDIVKDVMKEEIEMMRVTMREEMQKELAIGEDRLAKRDQQLMEVLREIHTIRKQEAEQPVSFWSRLFRKH</sequence>